<evidence type="ECO:0000256" key="1">
    <source>
        <dbReference type="ARBA" id="ARBA00001311"/>
    </source>
</evidence>
<gene>
    <name evidence="10" type="ORF">E8E12_000176</name>
</gene>
<evidence type="ECO:0000259" key="9">
    <source>
        <dbReference type="Pfam" id="PF01425"/>
    </source>
</evidence>
<dbReference type="Gene3D" id="2.115.10.20">
    <property type="entry name" value="Glycosyl hydrolase domain, family 43"/>
    <property type="match status" value="2"/>
</dbReference>
<dbReference type="PANTHER" id="PTHR46072">
    <property type="entry name" value="AMIDASE-RELATED-RELATED"/>
    <property type="match status" value="1"/>
</dbReference>
<evidence type="ECO:0000256" key="7">
    <source>
        <dbReference type="PIRSR" id="PIRSR606710-1"/>
    </source>
</evidence>
<dbReference type="InterPro" id="IPR006710">
    <property type="entry name" value="Glyco_hydro_43"/>
</dbReference>
<dbReference type="SUPFAM" id="SSF75005">
    <property type="entry name" value="Arabinanase/levansucrase/invertase"/>
    <property type="match status" value="2"/>
</dbReference>
<dbReference type="CDD" id="cd18828">
    <property type="entry name" value="GH43_BT3675-like"/>
    <property type="match status" value="1"/>
</dbReference>
<evidence type="ECO:0000256" key="2">
    <source>
        <dbReference type="ARBA" id="ARBA00009199"/>
    </source>
</evidence>
<dbReference type="Proteomes" id="UP000758155">
    <property type="component" value="Unassembled WGS sequence"/>
</dbReference>
<feature type="active site" description="Proton donor" evidence="7">
    <location>
        <position position="1084"/>
    </location>
</feature>
<evidence type="ECO:0000256" key="6">
    <source>
        <dbReference type="ARBA" id="ARBA00023295"/>
    </source>
</evidence>
<dbReference type="AlphaFoldDB" id="A0A9P4WN49"/>
<organism evidence="10 11">
    <name type="scientific">Didymella heteroderae</name>
    <dbReference type="NCBI Taxonomy" id="1769908"/>
    <lineage>
        <taxon>Eukaryota</taxon>
        <taxon>Fungi</taxon>
        <taxon>Dikarya</taxon>
        <taxon>Ascomycota</taxon>
        <taxon>Pezizomycotina</taxon>
        <taxon>Dothideomycetes</taxon>
        <taxon>Pleosporomycetidae</taxon>
        <taxon>Pleosporales</taxon>
        <taxon>Pleosporineae</taxon>
        <taxon>Didymellaceae</taxon>
        <taxon>Didymella</taxon>
    </lineage>
</organism>
<comment type="similarity">
    <text evidence="3">Belongs to the glycosyl hydrolase 43 family.</text>
</comment>
<proteinExistence type="inferred from homology"/>
<dbReference type="EMBL" id="SWKV01000045">
    <property type="protein sequence ID" value="KAF3037053.1"/>
    <property type="molecule type" value="Genomic_DNA"/>
</dbReference>
<dbReference type="GO" id="GO:0004040">
    <property type="term" value="F:amidase activity"/>
    <property type="evidence" value="ECO:0007669"/>
    <property type="project" value="UniProtKB-EC"/>
</dbReference>
<dbReference type="OrthoDB" id="19657at2759"/>
<dbReference type="CDD" id="cd08983">
    <property type="entry name" value="GH43_Bt3655-like"/>
    <property type="match status" value="1"/>
</dbReference>
<dbReference type="InterPro" id="IPR023631">
    <property type="entry name" value="Amidase_dom"/>
</dbReference>
<dbReference type="GO" id="GO:0004553">
    <property type="term" value="F:hydrolase activity, hydrolyzing O-glycosyl compounds"/>
    <property type="evidence" value="ECO:0007669"/>
    <property type="project" value="InterPro"/>
</dbReference>
<evidence type="ECO:0000256" key="3">
    <source>
        <dbReference type="ARBA" id="ARBA00009865"/>
    </source>
</evidence>
<evidence type="ECO:0000256" key="8">
    <source>
        <dbReference type="PIRSR" id="PIRSR606710-2"/>
    </source>
</evidence>
<dbReference type="PROSITE" id="PS00571">
    <property type="entry name" value="AMIDASES"/>
    <property type="match status" value="1"/>
</dbReference>
<sequence length="1205" mass="132920">MMTSWQDAAAKKREEISALIPKEWRVGSLPSLKEQIDVTEYVKQYLSEEELSITESDAEKIVEKTTSGAWTAEKVTRAFCHRAALAHQLLNCLHEIFFDAAIADAKQLDAYLAEHKKPLGPLHGLPISLKDQFHVKDVETTMGYVGWIGTFEGKKGTGKEKVFESEMVRELRASGAVLYCKTSVPHTLMSGETVNNIIEYTTNPRNRNLSSGGSSGGEGALIGIRGSPVGFGTDIGGSIRIPAAFNGLYGLRPSTGRLPYEGMSNSMDGQNTVLSVVGPLGTTAGSLRLVSKALLAQQPWLHDPFVHEIPWRSEEEDKIQQLLQFVGESVPQEKKLSFGVMHTDGVVTPTAPIRRAIELVTKALEAAGHETFAWSPPSHKVLNDTGFRSWVFDGGRNVREAFALSGEPMAPQVQLYQNEMKEFTATDIAETNVAMRALKKEYMEYWNSTAKETSTGRPVDAIISPLAPWPAARREKYKYYGYSTWVNALDYTAVVFPVTNVDKAVDVKSSDFKAIDEKDQEIQDDYDPEIYDGAHVSLQLVGRRLQEEKILAVADASPIEVKGRAAQADPYEGYVFAYFTNNTRAGEQIYLAASNGNNALSWKELNNGQPIITSTQGTKGLRDPFLIRSPDGGKFFLIATDLSIGSGTSWGDAVRKGSLHLEIWESTDLKNWGTQRHVKVSPDTAGNTWAPEAYYDPTIEAYVVFWASSLYAEDDLDHTGSTYHRMLYATTKDFVTFSDTQVWQDAGMSRIDSTVIKEGDTFYRFTKDEGASGTGCSDIIQEQSSSLRATLESWTQDAACIGKNAGTANVEGPTVFKSNPGDVNGEKFYLFVDEYTGRGYIPLETSDISKPQWKVSATYTLPKSPRHGTVIPVTAAELASLTSTTSVASKRTREAPKIQARDSPVLPGYYADPNIFVSGKTYYIYATTDGTPGWGGNTFYCWSSPDLVTWTRPETPFLTLNGTSGNVPWAVGNAWAPTIIERDGKFYFYFSGQNAEYNTKTIGAAVAESPEGPWVAQEKAFILNNEAIKTNQAIDPAAFQDPTTGKYYLFWGNGVPLYAEFEDDMLSFKNGTLKSISGLTDFREGIFMNYREGIFHLTYSIDDTRSVDYRVGYATSSSIDGPWTVHGVILQKDESKGILATGHSSIIQVPGTDDWYIAYHRFAIPNGNGTERETTIDRVYFDDEGLIKPVVPTLESVAPELVPAY</sequence>
<keyword evidence="6" id="KW-0326">Glycosidase</keyword>
<dbReference type="InterPro" id="IPR020556">
    <property type="entry name" value="Amidase_CS"/>
</dbReference>
<dbReference type="InterPro" id="IPR023296">
    <property type="entry name" value="Glyco_hydro_beta-prop_sf"/>
</dbReference>
<reference evidence="10" key="1">
    <citation type="submission" date="2019-04" db="EMBL/GenBank/DDBJ databases">
        <title>Sequencing of skin fungus with MAO and IRED activity.</title>
        <authorList>
            <person name="Marsaioli A.J."/>
            <person name="Bonatto J.M.C."/>
            <person name="Reis Junior O."/>
        </authorList>
    </citation>
    <scope>NUCLEOTIDE SEQUENCE</scope>
    <source>
        <strain evidence="10">28M1</strain>
    </source>
</reference>
<protein>
    <recommendedName>
        <fullName evidence="4">amidase</fullName>
        <ecNumber evidence="4">3.5.1.4</ecNumber>
    </recommendedName>
</protein>
<feature type="active site" description="Proton acceptor" evidence="7">
    <location>
        <position position="912"/>
    </location>
</feature>
<dbReference type="Gene3D" id="3.90.1300.10">
    <property type="entry name" value="Amidase signature (AS) domain"/>
    <property type="match status" value="1"/>
</dbReference>
<dbReference type="InterPro" id="IPR036928">
    <property type="entry name" value="AS_sf"/>
</dbReference>
<comment type="similarity">
    <text evidence="2">Belongs to the amidase family.</text>
</comment>
<accession>A0A9P4WN49</accession>
<comment type="caution">
    <text evidence="10">The sequence shown here is derived from an EMBL/GenBank/DDBJ whole genome shotgun (WGS) entry which is preliminary data.</text>
</comment>
<dbReference type="PANTHER" id="PTHR46072:SF7">
    <property type="entry name" value="AMIDASE"/>
    <property type="match status" value="1"/>
</dbReference>
<keyword evidence="11" id="KW-1185">Reference proteome</keyword>
<dbReference type="Pfam" id="PF04616">
    <property type="entry name" value="Glyco_hydro_43"/>
    <property type="match status" value="1"/>
</dbReference>
<evidence type="ECO:0000313" key="10">
    <source>
        <dbReference type="EMBL" id="KAF3037053.1"/>
    </source>
</evidence>
<evidence type="ECO:0000313" key="11">
    <source>
        <dbReference type="Proteomes" id="UP000758155"/>
    </source>
</evidence>
<comment type="catalytic activity">
    <reaction evidence="1">
        <text>a monocarboxylic acid amide + H2O = a monocarboxylate + NH4(+)</text>
        <dbReference type="Rhea" id="RHEA:12020"/>
        <dbReference type="ChEBI" id="CHEBI:15377"/>
        <dbReference type="ChEBI" id="CHEBI:28938"/>
        <dbReference type="ChEBI" id="CHEBI:35757"/>
        <dbReference type="ChEBI" id="CHEBI:83628"/>
        <dbReference type="EC" id="3.5.1.4"/>
    </reaction>
</comment>
<name>A0A9P4WN49_9PLEO</name>
<evidence type="ECO:0000256" key="5">
    <source>
        <dbReference type="ARBA" id="ARBA00022801"/>
    </source>
</evidence>
<dbReference type="EC" id="3.5.1.4" evidence="4"/>
<evidence type="ECO:0000256" key="4">
    <source>
        <dbReference type="ARBA" id="ARBA00012922"/>
    </source>
</evidence>
<keyword evidence="5" id="KW-0378">Hydrolase</keyword>
<dbReference type="SUPFAM" id="SSF75304">
    <property type="entry name" value="Amidase signature (AS) enzymes"/>
    <property type="match status" value="1"/>
</dbReference>
<dbReference type="GO" id="GO:0005975">
    <property type="term" value="P:carbohydrate metabolic process"/>
    <property type="evidence" value="ECO:0007669"/>
    <property type="project" value="InterPro"/>
</dbReference>
<feature type="site" description="Important for catalytic activity, responsible for pKa modulation of the active site Glu and correct orientation of both the proton donor and substrate" evidence="8">
    <location>
        <position position="1035"/>
    </location>
</feature>
<dbReference type="Pfam" id="PF01425">
    <property type="entry name" value="Amidase"/>
    <property type="match status" value="1"/>
</dbReference>
<feature type="domain" description="Amidase" evidence="9">
    <location>
        <begin position="75"/>
        <end position="551"/>
    </location>
</feature>